<dbReference type="Gene3D" id="3.30.70.1050">
    <property type="entry name" value="Trigger factor ribosome-binding domain"/>
    <property type="match status" value="1"/>
</dbReference>
<dbReference type="EMBL" id="VSSQ01009534">
    <property type="protein sequence ID" value="MPM41912.1"/>
    <property type="molecule type" value="Genomic_DNA"/>
</dbReference>
<sequence length="449" mass="51329">MNIVRKDIDSNNATITISIEKSDYSEKVEKTLRDYRKKANIPGFRPGMVPMGLLKKMYGKAILGEEINKILSDELYKYIQDNKVNMLGEPLPNDTEQKDIDFNTQEEFEFVFDLGLAPEFEVELNKKDKVKYYQITPSEEMINNQIKSYTGRFGKYIQEEVVEEKDMIKGELFELVDGKAHESGIHVTDAVLTPSYMKDEATKALFVGAKKGDVITFNPKTAFENEAEIASLLKISKEAVANVTSDFQITIESITRYVEAEVNQELFDKVFGEGVVSSEEAFIGKIKESLQENLTQDSEYKFGLDARDALVKKYESLSFPDAFLKRWLLATNKNLTEETLEADYPKMIADLKWQLIKDKIAKANEIKVENEDVEAYGRKIARSQFAQYGMIGLDDSILDNYVKDLLKKEETLKNIIDKVAEDKVLAIIKEAVKLDNKEVSIEEFNKMFE</sequence>
<dbReference type="PIRSF" id="PIRSF003095">
    <property type="entry name" value="Trigger_factor"/>
    <property type="match status" value="1"/>
</dbReference>
<gene>
    <name evidence="2" type="primary">tig_34</name>
    <name evidence="2" type="ORF">SDC9_88572</name>
</gene>
<evidence type="ECO:0000259" key="1">
    <source>
        <dbReference type="Pfam" id="PF05697"/>
    </source>
</evidence>
<dbReference type="GO" id="GO:0003755">
    <property type="term" value="F:peptidyl-prolyl cis-trans isomerase activity"/>
    <property type="evidence" value="ECO:0007669"/>
    <property type="project" value="UniProtKB-EC"/>
</dbReference>
<dbReference type="GO" id="GO:0043335">
    <property type="term" value="P:protein unfolding"/>
    <property type="evidence" value="ECO:0007669"/>
    <property type="project" value="TreeGrafter"/>
</dbReference>
<dbReference type="InterPro" id="IPR036611">
    <property type="entry name" value="Trigger_fac_ribosome-bd_sf"/>
</dbReference>
<keyword evidence="2" id="KW-0413">Isomerase</keyword>
<dbReference type="GO" id="GO:0043022">
    <property type="term" value="F:ribosome binding"/>
    <property type="evidence" value="ECO:0007669"/>
    <property type="project" value="TreeGrafter"/>
</dbReference>
<dbReference type="EC" id="5.2.1.8" evidence="2"/>
<dbReference type="InterPro" id="IPR008881">
    <property type="entry name" value="Trigger_fac_ribosome-bd_bac"/>
</dbReference>
<dbReference type="SUPFAM" id="SSF109998">
    <property type="entry name" value="Triger factor/SurA peptide-binding domain-like"/>
    <property type="match status" value="1"/>
</dbReference>
<dbReference type="SUPFAM" id="SSF102735">
    <property type="entry name" value="Trigger factor ribosome-binding domain"/>
    <property type="match status" value="1"/>
</dbReference>
<dbReference type="PANTHER" id="PTHR30560">
    <property type="entry name" value="TRIGGER FACTOR CHAPERONE AND PEPTIDYL-PROLYL CIS/TRANS ISOMERASE"/>
    <property type="match status" value="1"/>
</dbReference>
<dbReference type="NCBIfam" id="TIGR00115">
    <property type="entry name" value="tig"/>
    <property type="match status" value="1"/>
</dbReference>
<dbReference type="GO" id="GO:0015031">
    <property type="term" value="P:protein transport"/>
    <property type="evidence" value="ECO:0007669"/>
    <property type="project" value="InterPro"/>
</dbReference>
<reference evidence="2" key="1">
    <citation type="submission" date="2019-08" db="EMBL/GenBank/DDBJ databases">
        <authorList>
            <person name="Kucharzyk K."/>
            <person name="Murdoch R.W."/>
            <person name="Higgins S."/>
            <person name="Loffler F."/>
        </authorList>
    </citation>
    <scope>NUCLEOTIDE SEQUENCE</scope>
</reference>
<dbReference type="InterPro" id="IPR005215">
    <property type="entry name" value="Trig_fac"/>
</dbReference>
<name>A0A644ZM57_9ZZZZ</name>
<protein>
    <submittedName>
        <fullName evidence="2">Trigger factor</fullName>
        <ecNumber evidence="2">5.2.1.8</ecNumber>
    </submittedName>
</protein>
<comment type="caution">
    <text evidence="2">The sequence shown here is derived from an EMBL/GenBank/DDBJ whole genome shotgun (WGS) entry which is preliminary data.</text>
</comment>
<dbReference type="Pfam" id="PF05697">
    <property type="entry name" value="Trigger_N"/>
    <property type="match status" value="1"/>
</dbReference>
<dbReference type="GO" id="GO:0044183">
    <property type="term" value="F:protein folding chaperone"/>
    <property type="evidence" value="ECO:0007669"/>
    <property type="project" value="TreeGrafter"/>
</dbReference>
<proteinExistence type="predicted"/>
<dbReference type="AlphaFoldDB" id="A0A644ZM57"/>
<dbReference type="InterPro" id="IPR027304">
    <property type="entry name" value="Trigger_fact/SurA_dom_sf"/>
</dbReference>
<evidence type="ECO:0000313" key="2">
    <source>
        <dbReference type="EMBL" id="MPM41912.1"/>
    </source>
</evidence>
<dbReference type="GO" id="GO:0051083">
    <property type="term" value="P:'de novo' cotranslational protein folding"/>
    <property type="evidence" value="ECO:0007669"/>
    <property type="project" value="TreeGrafter"/>
</dbReference>
<organism evidence="2">
    <name type="scientific">bioreactor metagenome</name>
    <dbReference type="NCBI Taxonomy" id="1076179"/>
    <lineage>
        <taxon>unclassified sequences</taxon>
        <taxon>metagenomes</taxon>
        <taxon>ecological metagenomes</taxon>
    </lineage>
</organism>
<dbReference type="InterPro" id="IPR037041">
    <property type="entry name" value="Trigger_fac_C_sf"/>
</dbReference>
<feature type="domain" description="Trigger factor ribosome-binding bacterial" evidence="1">
    <location>
        <begin position="1"/>
        <end position="148"/>
    </location>
</feature>
<dbReference type="Gene3D" id="1.10.3120.10">
    <property type="entry name" value="Trigger factor, C-terminal domain"/>
    <property type="match status" value="1"/>
</dbReference>
<dbReference type="PANTHER" id="PTHR30560:SF3">
    <property type="entry name" value="TRIGGER FACTOR-LIKE PROTEIN TIG, CHLOROPLASTIC"/>
    <property type="match status" value="1"/>
</dbReference>
<accession>A0A644ZM57</accession>